<name>A0ACB7YD96_9ERIC</name>
<organism evidence="1 2">
    <name type="scientific">Vaccinium darrowii</name>
    <dbReference type="NCBI Taxonomy" id="229202"/>
    <lineage>
        <taxon>Eukaryota</taxon>
        <taxon>Viridiplantae</taxon>
        <taxon>Streptophyta</taxon>
        <taxon>Embryophyta</taxon>
        <taxon>Tracheophyta</taxon>
        <taxon>Spermatophyta</taxon>
        <taxon>Magnoliopsida</taxon>
        <taxon>eudicotyledons</taxon>
        <taxon>Gunneridae</taxon>
        <taxon>Pentapetalae</taxon>
        <taxon>asterids</taxon>
        <taxon>Ericales</taxon>
        <taxon>Ericaceae</taxon>
        <taxon>Vaccinioideae</taxon>
        <taxon>Vaccinieae</taxon>
        <taxon>Vaccinium</taxon>
    </lineage>
</organism>
<evidence type="ECO:0000313" key="2">
    <source>
        <dbReference type="Proteomes" id="UP000828048"/>
    </source>
</evidence>
<accession>A0ACB7YD96</accession>
<proteinExistence type="predicted"/>
<reference evidence="1 2" key="1">
    <citation type="journal article" date="2021" name="Hortic Res">
        <title>High-quality reference genome and annotation aids understanding of berry development for evergreen blueberry (Vaccinium darrowii).</title>
        <authorList>
            <person name="Yu J."/>
            <person name="Hulse-Kemp A.M."/>
            <person name="Babiker E."/>
            <person name="Staton M."/>
        </authorList>
    </citation>
    <scope>NUCLEOTIDE SEQUENCE [LARGE SCALE GENOMIC DNA]</scope>
    <source>
        <strain evidence="2">cv. NJ 8807/NJ 8810</strain>
        <tissue evidence="1">Young leaf</tissue>
    </source>
</reference>
<dbReference type="Proteomes" id="UP000828048">
    <property type="component" value="Chromosome 8"/>
</dbReference>
<gene>
    <name evidence="1" type="ORF">Vadar_013557</name>
</gene>
<protein>
    <submittedName>
        <fullName evidence="1">Uncharacterized protein</fullName>
    </submittedName>
</protein>
<evidence type="ECO:0000313" key="1">
    <source>
        <dbReference type="EMBL" id="KAH7851573.1"/>
    </source>
</evidence>
<sequence>MHLLRRHCSCFQLLDLVFSAIYDVFVIQFEEACDAEDAIRGRDGYDFVGRLLVCPALLHIFSPLELVFLFDCYGLMVYGLSGAEELGDQLAVFCVGGVLQMLLQVLDMVPSYFGIRLAALGSRQEFVDLENWLSSNLTTNKDVFSEIMIERFPPPPLLSSTTAPYGELWAEQFELYLVAHNQMGVHYLIASISYP</sequence>
<keyword evidence="2" id="KW-1185">Reference proteome</keyword>
<dbReference type="EMBL" id="CM037158">
    <property type="protein sequence ID" value="KAH7851573.1"/>
    <property type="molecule type" value="Genomic_DNA"/>
</dbReference>
<comment type="caution">
    <text evidence="1">The sequence shown here is derived from an EMBL/GenBank/DDBJ whole genome shotgun (WGS) entry which is preliminary data.</text>
</comment>